<evidence type="ECO:0000313" key="2">
    <source>
        <dbReference type="Proteomes" id="UP000054937"/>
    </source>
</evidence>
<sequence length="134" mass="15975">MQSDKFQQQLGKCTEKGHERHFKNLICTEKKCKSESKLICVKCLCEKHSNHSDKCIFIEDIFSCKSNNVPNWSEQIVANKIEEIQQTQNEYEEYPIPINYIREVAIQEVENQRYNLKSMYNNKGSYNYVWKKII</sequence>
<accession>A0A0V0R371</accession>
<dbReference type="EMBL" id="LDAU01000056">
    <property type="protein sequence ID" value="KRX08953.1"/>
    <property type="molecule type" value="Genomic_DNA"/>
</dbReference>
<dbReference type="AlphaFoldDB" id="A0A0V0R371"/>
<proteinExistence type="predicted"/>
<organism evidence="1 2">
    <name type="scientific">Pseudocohnilembus persalinus</name>
    <name type="common">Ciliate</name>
    <dbReference type="NCBI Taxonomy" id="266149"/>
    <lineage>
        <taxon>Eukaryota</taxon>
        <taxon>Sar</taxon>
        <taxon>Alveolata</taxon>
        <taxon>Ciliophora</taxon>
        <taxon>Intramacronucleata</taxon>
        <taxon>Oligohymenophorea</taxon>
        <taxon>Scuticociliatia</taxon>
        <taxon>Philasterida</taxon>
        <taxon>Pseudocohnilembidae</taxon>
        <taxon>Pseudocohnilembus</taxon>
    </lineage>
</organism>
<keyword evidence="2" id="KW-1185">Reference proteome</keyword>
<dbReference type="Proteomes" id="UP000054937">
    <property type="component" value="Unassembled WGS sequence"/>
</dbReference>
<name>A0A0V0R371_PSEPJ</name>
<comment type="caution">
    <text evidence="1">The sequence shown here is derived from an EMBL/GenBank/DDBJ whole genome shotgun (WGS) entry which is preliminary data.</text>
</comment>
<protein>
    <submittedName>
        <fullName evidence="1">Uncharacterized protein</fullName>
    </submittedName>
</protein>
<evidence type="ECO:0000313" key="1">
    <source>
        <dbReference type="EMBL" id="KRX08953.1"/>
    </source>
</evidence>
<gene>
    <name evidence="1" type="ORF">PPERSA_08156</name>
</gene>
<dbReference type="InParanoid" id="A0A0V0R371"/>
<reference evidence="1 2" key="1">
    <citation type="journal article" date="2015" name="Sci. Rep.">
        <title>Genome of the facultative scuticociliatosis pathogen Pseudocohnilembus persalinus provides insight into its virulence through horizontal gene transfer.</title>
        <authorList>
            <person name="Xiong J."/>
            <person name="Wang G."/>
            <person name="Cheng J."/>
            <person name="Tian M."/>
            <person name="Pan X."/>
            <person name="Warren A."/>
            <person name="Jiang C."/>
            <person name="Yuan D."/>
            <person name="Miao W."/>
        </authorList>
    </citation>
    <scope>NUCLEOTIDE SEQUENCE [LARGE SCALE GENOMIC DNA]</scope>
    <source>
        <strain evidence="1">36N120E</strain>
    </source>
</reference>